<comment type="similarity">
    <text evidence="1">Belongs to the class-II aminoacyl-tRNA synthetase family.</text>
</comment>
<dbReference type="InterPro" id="IPR006194">
    <property type="entry name" value="Gly-tRNA-synth_heterodimer"/>
</dbReference>
<dbReference type="HAMAP" id="MF_00255">
    <property type="entry name" value="Gly_tRNA_synth_beta"/>
    <property type="match status" value="1"/>
</dbReference>
<dbReference type="Pfam" id="PF02091">
    <property type="entry name" value="tRNA-synt_2e"/>
    <property type="match status" value="1"/>
</dbReference>
<keyword evidence="4" id="KW-0547">Nucleotide-binding</keyword>
<evidence type="ECO:0000313" key="9">
    <source>
        <dbReference type="EMBL" id="CAL5220250.1"/>
    </source>
</evidence>
<evidence type="ECO:0000256" key="2">
    <source>
        <dbReference type="ARBA" id="ARBA00012829"/>
    </source>
</evidence>
<dbReference type="PANTHER" id="PTHR30075:SF2">
    <property type="entry name" value="GLYCINE--TRNA LIGASE, CHLOROPLASTIC_MITOCHONDRIAL 2"/>
    <property type="match status" value="1"/>
</dbReference>
<evidence type="ECO:0000256" key="4">
    <source>
        <dbReference type="ARBA" id="ARBA00022741"/>
    </source>
</evidence>
<evidence type="ECO:0000313" key="10">
    <source>
        <dbReference type="Proteomes" id="UP001497392"/>
    </source>
</evidence>
<evidence type="ECO:0000256" key="7">
    <source>
        <dbReference type="ARBA" id="ARBA00023146"/>
    </source>
</evidence>
<dbReference type="PROSITE" id="PS50861">
    <property type="entry name" value="AA_TRNA_LIGASE_II_GLYAB"/>
    <property type="match status" value="2"/>
</dbReference>
<dbReference type="Gene3D" id="3.30.930.10">
    <property type="entry name" value="Bira Bifunctional Protein, Domain 2"/>
    <property type="match status" value="1"/>
</dbReference>
<keyword evidence="3" id="KW-0436">Ligase</keyword>
<comment type="caution">
    <text evidence="9">The sequence shown here is derived from an EMBL/GenBank/DDBJ whole genome shotgun (WGS) entry which is preliminary data.</text>
</comment>
<sequence>MTALCRLPGRLTLQQVHPRKTVASFASRLCPSGTPLGRRFCRTHRMVSSRVAAGQTAEVDSAARSTSRHEMSGNGAARETAALTFQEAIARLQSYWASVGCAVWQPFNSEVGAGTMNPATFLRVLGPEKWSVCYVEPSVRPDDSRYGENPNRLQQHTQFQVILKPDPGRPQELYLGSLEALGIDTRAHDVRFVEDNWENPTLGAWGLGWEVWMDGQEVTQYTYFQQAAGLPLPVPSVEITYGLERIMTALQGVKHFKDIQYTPNLTYGELLLQNEYEMSCYNMDQADVATQQQMFKLYEEEAKRLVKAGLPIPAYMQLLKLSHSFNIMDSRGAVGVTLRATCFGAMRSLAKQIAGLWLKRREELDFPLGIASDLQPPRPAQPQGRLSSEPADLVVEIGCEELPPADATSAVAQLRQAMPQLLKKLQLEHGKVMVESTPRRLAVMVANVQAKQEDVEERVRGPPAKVAYGKDGEPTKALKGFAAKNGVALEECTKEADAKGVEYVWAMTKQEGRHAAEVLTEELGGLVGALSFTRSMRWNSGTAFSRPVRWLLALHGSTVLPFQYAGLLAGATTQGLRNSQSSHKFSSPVEVASASEYAAALEGAQISLGVQQRAEAIWRDTLAAASEVGGTVPDSARGDLLHEVTHLVESPTVLRGEFSPDFLRLPREVLVMVMRKHQRYFPVYTDSGEELLPYFITVANGPIRPATVIAGNEAVLQARFEDAQFFYNSDLKQPLDAFVPKLEGTQFHKHLGNLLQKTKRVERLIGPVAEACGLAVDARATAEAAAYLSRADLATSLVTEMTGLAGTMGRHYALQSGVYPEVAEAVFEAVLPRQSGDAIPKTPAGILVAVADRLDSLVGLWAAREAPRSSADPFGLRRSAYGMLQTLTGNNVPLDLEEGIAHAAQLQPIEVPKEAQEAVLEFITRRLEQLLVDEGCGIEAVKAVLSERGANPAIAAQSARELQALIKEGEAGLLPTVMEAYARPTRIVRGKDVGADWTVDEARFDMEEERVLWAAYQSTRKAVHPAMGIREFLEVSQELVKPTAAYFDKVFVMSEDEAVRHNRLAALRDIGDLPKGIINFAQLPGF</sequence>
<dbReference type="EMBL" id="CAXHTA020000003">
    <property type="protein sequence ID" value="CAL5220250.1"/>
    <property type="molecule type" value="Genomic_DNA"/>
</dbReference>
<dbReference type="SUPFAM" id="SSF55681">
    <property type="entry name" value="Class II aaRS and biotin synthetases"/>
    <property type="match status" value="1"/>
</dbReference>
<keyword evidence="5" id="KW-0067">ATP-binding</keyword>
<dbReference type="Pfam" id="PF02092">
    <property type="entry name" value="tRNA_synt_2f"/>
    <property type="match status" value="1"/>
</dbReference>
<keyword evidence="6" id="KW-0648">Protein biosynthesis</keyword>
<organism evidence="9 10">
    <name type="scientific">Coccomyxa viridis</name>
    <dbReference type="NCBI Taxonomy" id="1274662"/>
    <lineage>
        <taxon>Eukaryota</taxon>
        <taxon>Viridiplantae</taxon>
        <taxon>Chlorophyta</taxon>
        <taxon>core chlorophytes</taxon>
        <taxon>Trebouxiophyceae</taxon>
        <taxon>Trebouxiophyceae incertae sedis</taxon>
        <taxon>Coccomyxaceae</taxon>
        <taxon>Coccomyxa</taxon>
    </lineage>
</organism>
<comment type="catalytic activity">
    <reaction evidence="8">
        <text>tRNA(Gly) + glycine + ATP = glycyl-tRNA(Gly) + AMP + diphosphate</text>
        <dbReference type="Rhea" id="RHEA:16013"/>
        <dbReference type="Rhea" id="RHEA-COMP:9664"/>
        <dbReference type="Rhea" id="RHEA-COMP:9683"/>
        <dbReference type="ChEBI" id="CHEBI:30616"/>
        <dbReference type="ChEBI" id="CHEBI:33019"/>
        <dbReference type="ChEBI" id="CHEBI:57305"/>
        <dbReference type="ChEBI" id="CHEBI:78442"/>
        <dbReference type="ChEBI" id="CHEBI:78522"/>
        <dbReference type="ChEBI" id="CHEBI:456215"/>
        <dbReference type="EC" id="6.1.1.14"/>
    </reaction>
</comment>
<dbReference type="EC" id="6.1.1.14" evidence="2"/>
<evidence type="ECO:0000256" key="1">
    <source>
        <dbReference type="ARBA" id="ARBA00008226"/>
    </source>
</evidence>
<keyword evidence="10" id="KW-1185">Reference proteome</keyword>
<evidence type="ECO:0000256" key="3">
    <source>
        <dbReference type="ARBA" id="ARBA00022598"/>
    </source>
</evidence>
<dbReference type="Proteomes" id="UP001497392">
    <property type="component" value="Unassembled WGS sequence"/>
</dbReference>
<keyword evidence="7" id="KW-0030">Aminoacyl-tRNA synthetase</keyword>
<proteinExistence type="inferred from homology"/>
<evidence type="ECO:0000256" key="5">
    <source>
        <dbReference type="ARBA" id="ARBA00022840"/>
    </source>
</evidence>
<dbReference type="InterPro" id="IPR015944">
    <property type="entry name" value="Gly-tRNA-synth_bsu"/>
</dbReference>
<evidence type="ECO:0000256" key="6">
    <source>
        <dbReference type="ARBA" id="ARBA00022917"/>
    </source>
</evidence>
<dbReference type="NCBIfam" id="NF006827">
    <property type="entry name" value="PRK09348.1"/>
    <property type="match status" value="1"/>
</dbReference>
<dbReference type="InterPro" id="IPR045864">
    <property type="entry name" value="aa-tRNA-synth_II/BPL/LPL"/>
</dbReference>
<dbReference type="InterPro" id="IPR002310">
    <property type="entry name" value="Gly-tRNA_ligase_asu"/>
</dbReference>
<dbReference type="NCBIfam" id="TIGR00388">
    <property type="entry name" value="glyQ"/>
    <property type="match status" value="1"/>
</dbReference>
<reference evidence="9 10" key="1">
    <citation type="submission" date="2024-06" db="EMBL/GenBank/DDBJ databases">
        <authorList>
            <person name="Kraege A."/>
            <person name="Thomma B."/>
        </authorList>
    </citation>
    <scope>NUCLEOTIDE SEQUENCE [LARGE SCALE GENOMIC DNA]</scope>
</reference>
<dbReference type="Gene3D" id="1.20.58.180">
    <property type="entry name" value="Class II aaRS and biotin synthetases, domain 2"/>
    <property type="match status" value="1"/>
</dbReference>
<gene>
    <name evidence="9" type="primary">g2230</name>
    <name evidence="9" type="ORF">VP750_LOCUS1909</name>
</gene>
<dbReference type="PANTHER" id="PTHR30075">
    <property type="entry name" value="GLYCYL-TRNA SYNTHETASE"/>
    <property type="match status" value="1"/>
</dbReference>
<dbReference type="NCBIfam" id="TIGR00211">
    <property type="entry name" value="glyS"/>
    <property type="match status" value="1"/>
</dbReference>
<protein>
    <recommendedName>
        <fullName evidence="2">glycine--tRNA ligase</fullName>
        <ecNumber evidence="2">6.1.1.14</ecNumber>
    </recommendedName>
</protein>
<dbReference type="HAMAP" id="MF_00254">
    <property type="entry name" value="Gly_tRNA_synth_alpha"/>
    <property type="match status" value="1"/>
</dbReference>
<evidence type="ECO:0000256" key="8">
    <source>
        <dbReference type="ARBA" id="ARBA00047937"/>
    </source>
</evidence>
<dbReference type="PRINTS" id="PR01044">
    <property type="entry name" value="TRNASYNTHGA"/>
</dbReference>
<accession>A0ABP1FJW2</accession>
<name>A0ABP1FJW2_9CHLO</name>
<dbReference type="SUPFAM" id="SSF109604">
    <property type="entry name" value="HD-domain/PDEase-like"/>
    <property type="match status" value="1"/>
</dbReference>